<dbReference type="Pfam" id="PF04542">
    <property type="entry name" value="Sigma70_r2"/>
    <property type="match status" value="1"/>
</dbReference>
<dbReference type="InterPro" id="IPR013249">
    <property type="entry name" value="RNA_pol_sigma70_r4_t2"/>
</dbReference>
<dbReference type="InterPro" id="IPR013325">
    <property type="entry name" value="RNA_pol_sigma_r2"/>
</dbReference>
<dbReference type="RefSeq" id="WP_168539240.1">
    <property type="nucleotide sequence ID" value="NZ_JAAWWP010000007.1"/>
</dbReference>
<accession>A0ABX1H1N9</accession>
<evidence type="ECO:0000256" key="2">
    <source>
        <dbReference type="ARBA" id="ARBA00023015"/>
    </source>
</evidence>
<name>A0ABX1H1N9_9ACTN</name>
<dbReference type="Proteomes" id="UP000772196">
    <property type="component" value="Unassembled WGS sequence"/>
</dbReference>
<dbReference type="SUPFAM" id="SSF88946">
    <property type="entry name" value="Sigma2 domain of RNA polymerase sigma factors"/>
    <property type="match status" value="1"/>
</dbReference>
<dbReference type="Gene3D" id="1.10.10.10">
    <property type="entry name" value="Winged helix-like DNA-binding domain superfamily/Winged helix DNA-binding domain"/>
    <property type="match status" value="1"/>
</dbReference>
<proteinExistence type="inferred from homology"/>
<evidence type="ECO:0000256" key="3">
    <source>
        <dbReference type="ARBA" id="ARBA00023082"/>
    </source>
</evidence>
<sequence>MIEASQKQHDFTTFIREEKVEKQLRLYLVKRGVSEHEEGDISQYALMKLWEKWSDTKEPLAFAFTVAKGRWIDLLRYKQRHATAVDFLADWMTEVADPECDPAQFAMEKQLVSGLVKKLPTMQRHVFVCAMHGMPPRHIAKELHLGEATVRSHLRHSRQRLRNLLEEDPELCQQYRSRCKT</sequence>
<dbReference type="PANTHER" id="PTHR43133:SF8">
    <property type="entry name" value="RNA POLYMERASE SIGMA FACTOR HI_1459-RELATED"/>
    <property type="match status" value="1"/>
</dbReference>
<dbReference type="EMBL" id="JAAWWP010000007">
    <property type="protein sequence ID" value="NKI42260.1"/>
    <property type="molecule type" value="Genomic_DNA"/>
</dbReference>
<organism evidence="8 9">
    <name type="scientific">Streptomyces physcomitrii</name>
    <dbReference type="NCBI Taxonomy" id="2724184"/>
    <lineage>
        <taxon>Bacteria</taxon>
        <taxon>Bacillati</taxon>
        <taxon>Actinomycetota</taxon>
        <taxon>Actinomycetes</taxon>
        <taxon>Kitasatosporales</taxon>
        <taxon>Streptomycetaceae</taxon>
        <taxon>Streptomyces</taxon>
    </lineage>
</organism>
<dbReference type="PANTHER" id="PTHR43133">
    <property type="entry name" value="RNA POLYMERASE ECF-TYPE SIGMA FACTO"/>
    <property type="match status" value="1"/>
</dbReference>
<dbReference type="NCBIfam" id="TIGR02937">
    <property type="entry name" value="sigma70-ECF"/>
    <property type="match status" value="1"/>
</dbReference>
<feature type="domain" description="RNA polymerase sigma factor 70 region 4 type 2" evidence="7">
    <location>
        <begin position="114"/>
        <end position="161"/>
    </location>
</feature>
<evidence type="ECO:0000259" key="6">
    <source>
        <dbReference type="Pfam" id="PF04542"/>
    </source>
</evidence>
<comment type="similarity">
    <text evidence="1">Belongs to the sigma-70 factor family. ECF subfamily.</text>
</comment>
<keyword evidence="5" id="KW-0804">Transcription</keyword>
<evidence type="ECO:0000256" key="5">
    <source>
        <dbReference type="ARBA" id="ARBA00023163"/>
    </source>
</evidence>
<gene>
    <name evidence="8" type="ORF">HFV08_13600</name>
</gene>
<reference evidence="8 9" key="1">
    <citation type="submission" date="2020-04" db="EMBL/GenBank/DDBJ databases">
        <title>Phylogenetic Diversity and Antibacterial Activity against Ralstonia solanacearum of Endophytic Actinomycete Isolated from Moss.</title>
        <authorList>
            <person name="Zhuang X."/>
        </authorList>
    </citation>
    <scope>NUCLEOTIDE SEQUENCE [LARGE SCALE GENOMIC DNA]</scope>
    <source>
        <strain evidence="8 9">LD120</strain>
    </source>
</reference>
<dbReference type="InterPro" id="IPR007627">
    <property type="entry name" value="RNA_pol_sigma70_r2"/>
</dbReference>
<keyword evidence="4" id="KW-0238">DNA-binding</keyword>
<keyword evidence="3" id="KW-0731">Sigma factor</keyword>
<dbReference type="Pfam" id="PF08281">
    <property type="entry name" value="Sigma70_r4_2"/>
    <property type="match status" value="1"/>
</dbReference>
<evidence type="ECO:0000256" key="1">
    <source>
        <dbReference type="ARBA" id="ARBA00010641"/>
    </source>
</evidence>
<dbReference type="InterPro" id="IPR036388">
    <property type="entry name" value="WH-like_DNA-bd_sf"/>
</dbReference>
<feature type="domain" description="RNA polymerase sigma-70 region 2" evidence="6">
    <location>
        <begin position="24"/>
        <end position="80"/>
    </location>
</feature>
<evidence type="ECO:0000313" key="8">
    <source>
        <dbReference type="EMBL" id="NKI42260.1"/>
    </source>
</evidence>
<keyword evidence="2" id="KW-0805">Transcription regulation</keyword>
<dbReference type="InterPro" id="IPR013324">
    <property type="entry name" value="RNA_pol_sigma_r3/r4-like"/>
</dbReference>
<evidence type="ECO:0000313" key="9">
    <source>
        <dbReference type="Proteomes" id="UP000772196"/>
    </source>
</evidence>
<dbReference type="InterPro" id="IPR014284">
    <property type="entry name" value="RNA_pol_sigma-70_dom"/>
</dbReference>
<dbReference type="InterPro" id="IPR039425">
    <property type="entry name" value="RNA_pol_sigma-70-like"/>
</dbReference>
<dbReference type="Gene3D" id="1.10.1740.10">
    <property type="match status" value="1"/>
</dbReference>
<protein>
    <submittedName>
        <fullName evidence="8">Sigma-70 family RNA polymerase sigma factor</fullName>
    </submittedName>
</protein>
<dbReference type="SUPFAM" id="SSF88659">
    <property type="entry name" value="Sigma3 and sigma4 domains of RNA polymerase sigma factors"/>
    <property type="match status" value="1"/>
</dbReference>
<evidence type="ECO:0000259" key="7">
    <source>
        <dbReference type="Pfam" id="PF08281"/>
    </source>
</evidence>
<comment type="caution">
    <text evidence="8">The sequence shown here is derived from an EMBL/GenBank/DDBJ whole genome shotgun (WGS) entry which is preliminary data.</text>
</comment>
<keyword evidence="9" id="KW-1185">Reference proteome</keyword>
<evidence type="ECO:0000256" key="4">
    <source>
        <dbReference type="ARBA" id="ARBA00023125"/>
    </source>
</evidence>